<organism>
    <name type="scientific">Branchiostoma floridae</name>
    <name type="common">Florida lancelet</name>
    <name type="synonym">Amphioxus</name>
    <dbReference type="NCBI Taxonomy" id="7739"/>
    <lineage>
        <taxon>Eukaryota</taxon>
        <taxon>Metazoa</taxon>
        <taxon>Chordata</taxon>
        <taxon>Cephalochordata</taxon>
        <taxon>Leptocardii</taxon>
        <taxon>Amphioxiformes</taxon>
        <taxon>Branchiostomatidae</taxon>
        <taxon>Branchiostoma</taxon>
    </lineage>
</organism>
<protein>
    <recommendedName>
        <fullName evidence="4">SRCR domain-containing protein</fullName>
    </recommendedName>
</protein>
<evidence type="ECO:0000256" key="3">
    <source>
        <dbReference type="PROSITE-ProRule" id="PRU00196"/>
    </source>
</evidence>
<proteinExistence type="predicted"/>
<sequence length="110" mass="11643">MQLQLRLADGSVPVEGRVEVRNGTGQWGSVCDDDFDLQDAHVVCRQLGFGAAMEAKLAGHFGEGSGNVWLDEVACRGNEMNLGDCPADSWGRSDCSHKEDAGVVCEGMGG</sequence>
<dbReference type="InterPro" id="IPR001190">
    <property type="entry name" value="SRCR"/>
</dbReference>
<dbReference type="Gene3D" id="3.10.250.10">
    <property type="entry name" value="SRCR-like domain"/>
    <property type="match status" value="1"/>
</dbReference>
<dbReference type="InParanoid" id="C3YY53"/>
<feature type="domain" description="SRCR" evidence="4">
    <location>
        <begin position="5"/>
        <end position="106"/>
    </location>
</feature>
<dbReference type="PANTHER" id="PTHR48071">
    <property type="entry name" value="SRCR DOMAIN-CONTAINING PROTEIN"/>
    <property type="match status" value="1"/>
</dbReference>
<dbReference type="FunFam" id="3.10.250.10:FF:000001">
    <property type="entry name" value="Lysyl oxidase 4 isoform X1"/>
    <property type="match status" value="1"/>
</dbReference>
<evidence type="ECO:0000259" key="4">
    <source>
        <dbReference type="PROSITE" id="PS50287"/>
    </source>
</evidence>
<keyword evidence="1" id="KW-0732">Signal</keyword>
<dbReference type="GO" id="GO:0016020">
    <property type="term" value="C:membrane"/>
    <property type="evidence" value="ECO:0007669"/>
    <property type="project" value="InterPro"/>
</dbReference>
<name>C3YY53_BRAFL</name>
<evidence type="ECO:0000256" key="1">
    <source>
        <dbReference type="ARBA" id="ARBA00022729"/>
    </source>
</evidence>
<dbReference type="SMART" id="SM00202">
    <property type="entry name" value="SR"/>
    <property type="match status" value="1"/>
</dbReference>
<evidence type="ECO:0000313" key="5">
    <source>
        <dbReference type="EMBL" id="EEN55012.1"/>
    </source>
</evidence>
<feature type="disulfide bond" evidence="3">
    <location>
        <begin position="31"/>
        <end position="95"/>
    </location>
</feature>
<dbReference type="PROSITE" id="PS50287">
    <property type="entry name" value="SRCR_2"/>
    <property type="match status" value="1"/>
</dbReference>
<accession>C3YY53</accession>
<reference evidence="5" key="1">
    <citation type="journal article" date="2008" name="Nature">
        <title>The amphioxus genome and the evolution of the chordate karyotype.</title>
        <authorList>
            <consortium name="US DOE Joint Genome Institute (JGI-PGF)"/>
            <person name="Putnam N.H."/>
            <person name="Butts T."/>
            <person name="Ferrier D.E.K."/>
            <person name="Furlong R.F."/>
            <person name="Hellsten U."/>
            <person name="Kawashima T."/>
            <person name="Robinson-Rechavi M."/>
            <person name="Shoguchi E."/>
            <person name="Terry A."/>
            <person name="Yu J.-K."/>
            <person name="Benito-Gutierrez E.L."/>
            <person name="Dubchak I."/>
            <person name="Garcia-Fernandez J."/>
            <person name="Gibson-Brown J.J."/>
            <person name="Grigoriev I.V."/>
            <person name="Horton A.C."/>
            <person name="de Jong P.J."/>
            <person name="Jurka J."/>
            <person name="Kapitonov V.V."/>
            <person name="Kohara Y."/>
            <person name="Kuroki Y."/>
            <person name="Lindquist E."/>
            <person name="Lucas S."/>
            <person name="Osoegawa K."/>
            <person name="Pennacchio L.A."/>
            <person name="Salamov A.A."/>
            <person name="Satou Y."/>
            <person name="Sauka-Spengler T."/>
            <person name="Schmutz J."/>
            <person name="Shin-I T."/>
            <person name="Toyoda A."/>
            <person name="Bronner-Fraser M."/>
            <person name="Fujiyama A."/>
            <person name="Holland L.Z."/>
            <person name="Holland P.W.H."/>
            <person name="Satoh N."/>
            <person name="Rokhsar D.S."/>
        </authorList>
    </citation>
    <scope>NUCLEOTIDE SEQUENCE [LARGE SCALE GENOMIC DNA]</scope>
    <source>
        <strain evidence="5">S238N-H82</strain>
        <tissue evidence="5">Testes</tissue>
    </source>
</reference>
<evidence type="ECO:0000256" key="2">
    <source>
        <dbReference type="ARBA" id="ARBA00023157"/>
    </source>
</evidence>
<dbReference type="EMBL" id="GG666563">
    <property type="protein sequence ID" value="EEN55012.1"/>
    <property type="molecule type" value="Genomic_DNA"/>
</dbReference>
<feature type="disulfide bond" evidence="3">
    <location>
        <begin position="75"/>
        <end position="85"/>
    </location>
</feature>
<dbReference type="AlphaFoldDB" id="C3YY53"/>
<dbReference type="SUPFAM" id="SSF56487">
    <property type="entry name" value="SRCR-like"/>
    <property type="match status" value="1"/>
</dbReference>
<feature type="disulfide bond" evidence="3">
    <location>
        <begin position="44"/>
        <end position="105"/>
    </location>
</feature>
<dbReference type="PRINTS" id="PR00258">
    <property type="entry name" value="SPERACTRCPTR"/>
</dbReference>
<dbReference type="InterPro" id="IPR036772">
    <property type="entry name" value="SRCR-like_dom_sf"/>
</dbReference>
<dbReference type="PANTHER" id="PTHR48071:SF18">
    <property type="entry name" value="DELETED IN MALIGNANT BRAIN TUMORS 1 PROTEIN-RELATED"/>
    <property type="match status" value="1"/>
</dbReference>
<dbReference type="Pfam" id="PF00530">
    <property type="entry name" value="SRCR"/>
    <property type="match status" value="1"/>
</dbReference>
<gene>
    <name evidence="5" type="ORF">BRAFLDRAFT_221693</name>
</gene>
<keyword evidence="2 3" id="KW-1015">Disulfide bond</keyword>